<dbReference type="EMBL" id="JBBPBM010000011">
    <property type="protein sequence ID" value="KAK8564012.1"/>
    <property type="molecule type" value="Genomic_DNA"/>
</dbReference>
<gene>
    <name evidence="1" type="ORF">V6N12_036144</name>
</gene>
<sequence length="75" mass="8573">MLWKMVVLVTKRTDLDLGSEINLRIGVEDGRTCPAPERTVREGRNVQVWADRSDRSGQRYHTLAGFKFDARPNVS</sequence>
<evidence type="ECO:0000313" key="2">
    <source>
        <dbReference type="Proteomes" id="UP001472677"/>
    </source>
</evidence>
<evidence type="ECO:0000313" key="1">
    <source>
        <dbReference type="EMBL" id="KAK8564012.1"/>
    </source>
</evidence>
<accession>A0ABR2EPS0</accession>
<proteinExistence type="predicted"/>
<keyword evidence="2" id="KW-1185">Reference proteome</keyword>
<name>A0ABR2EPS0_9ROSI</name>
<dbReference type="Proteomes" id="UP001472677">
    <property type="component" value="Unassembled WGS sequence"/>
</dbReference>
<protein>
    <submittedName>
        <fullName evidence="1">Uncharacterized protein</fullName>
    </submittedName>
</protein>
<comment type="caution">
    <text evidence="1">The sequence shown here is derived from an EMBL/GenBank/DDBJ whole genome shotgun (WGS) entry which is preliminary data.</text>
</comment>
<reference evidence="1 2" key="1">
    <citation type="journal article" date="2024" name="G3 (Bethesda)">
        <title>Genome assembly of Hibiscus sabdariffa L. provides insights into metabolisms of medicinal natural products.</title>
        <authorList>
            <person name="Kim T."/>
        </authorList>
    </citation>
    <scope>NUCLEOTIDE SEQUENCE [LARGE SCALE GENOMIC DNA]</scope>
    <source>
        <strain evidence="1">TK-2024</strain>
        <tissue evidence="1">Old leaves</tissue>
    </source>
</reference>
<organism evidence="1 2">
    <name type="scientific">Hibiscus sabdariffa</name>
    <name type="common">roselle</name>
    <dbReference type="NCBI Taxonomy" id="183260"/>
    <lineage>
        <taxon>Eukaryota</taxon>
        <taxon>Viridiplantae</taxon>
        <taxon>Streptophyta</taxon>
        <taxon>Embryophyta</taxon>
        <taxon>Tracheophyta</taxon>
        <taxon>Spermatophyta</taxon>
        <taxon>Magnoliopsida</taxon>
        <taxon>eudicotyledons</taxon>
        <taxon>Gunneridae</taxon>
        <taxon>Pentapetalae</taxon>
        <taxon>rosids</taxon>
        <taxon>malvids</taxon>
        <taxon>Malvales</taxon>
        <taxon>Malvaceae</taxon>
        <taxon>Malvoideae</taxon>
        <taxon>Hibiscus</taxon>
    </lineage>
</organism>